<dbReference type="AlphaFoldDB" id="A0A1F7V6Y8"/>
<evidence type="ECO:0000256" key="2">
    <source>
        <dbReference type="ARBA" id="ARBA00022448"/>
    </source>
</evidence>
<evidence type="ECO:0000256" key="1">
    <source>
        <dbReference type="ARBA" id="ARBA00005695"/>
    </source>
</evidence>
<dbReference type="InterPro" id="IPR000914">
    <property type="entry name" value="SBP_5_dom"/>
</dbReference>
<protein>
    <recommendedName>
        <fullName evidence="4">Solute-binding protein family 5 domain-containing protein</fullName>
    </recommendedName>
</protein>
<keyword evidence="2" id="KW-0813">Transport</keyword>
<name>A0A1F7V6Y8_9BACT</name>
<accession>A0A1F7V6Y8</accession>
<evidence type="ECO:0000313" key="6">
    <source>
        <dbReference type="Proteomes" id="UP000176593"/>
    </source>
</evidence>
<dbReference type="GO" id="GO:0015833">
    <property type="term" value="P:peptide transport"/>
    <property type="evidence" value="ECO:0007669"/>
    <property type="project" value="TreeGrafter"/>
</dbReference>
<dbReference type="PANTHER" id="PTHR30290">
    <property type="entry name" value="PERIPLASMIC BINDING COMPONENT OF ABC TRANSPORTER"/>
    <property type="match status" value="1"/>
</dbReference>
<dbReference type="PIRSF" id="PIRSF002741">
    <property type="entry name" value="MppA"/>
    <property type="match status" value="1"/>
</dbReference>
<dbReference type="InterPro" id="IPR039424">
    <property type="entry name" value="SBP_5"/>
</dbReference>
<dbReference type="Gene3D" id="3.10.105.10">
    <property type="entry name" value="Dipeptide-binding Protein, Domain 3"/>
    <property type="match status" value="1"/>
</dbReference>
<dbReference type="Pfam" id="PF00496">
    <property type="entry name" value="SBP_bac_5"/>
    <property type="match status" value="1"/>
</dbReference>
<evidence type="ECO:0000259" key="4">
    <source>
        <dbReference type="Pfam" id="PF00496"/>
    </source>
</evidence>
<dbReference type="Gene3D" id="3.40.190.10">
    <property type="entry name" value="Periplasmic binding protein-like II"/>
    <property type="match status" value="1"/>
</dbReference>
<dbReference type="CDD" id="cd08513">
    <property type="entry name" value="PBP2_thermophilic_Hb8_like"/>
    <property type="match status" value="1"/>
</dbReference>
<feature type="domain" description="Solute-binding protein family 5" evidence="4">
    <location>
        <begin position="85"/>
        <end position="472"/>
    </location>
</feature>
<dbReference type="Proteomes" id="UP000176593">
    <property type="component" value="Unassembled WGS sequence"/>
</dbReference>
<proteinExistence type="inferred from homology"/>
<dbReference type="Gene3D" id="3.90.76.10">
    <property type="entry name" value="Dipeptide-binding Protein, Domain 1"/>
    <property type="match status" value="1"/>
</dbReference>
<sequence length="564" mass="62127">MSAPEKKLFAGSLSLICLSLLVLAGAYIFAHRVELPAVGGDNTEALIGTPRLINPLYASTNDADADLASLIYSGLMTWDPAQGYINDLADSVTVSDDRLSYTVRVKQNAKFSDGEPVQARDVVFTYSALQDPDYRSPLASDFSDIKIEQVDDQTVLFTLKNPDPSFTHKLTTGILPENLWSDILAQNVPLASLNLQPIGSGPYAFQEFTKDKKGSIRTYTLKRNTHYYGTEPKIEKFIFKFYPDESSATQALINKNVEAVGYVAFEHRGAVENNHGVNLVYSAIPRGTALFFNKENALLKNAAIRLAIAQAIDKNKIVSEVLSSHATVMNGPLFPGTTAFDSAFTGTTFDPSAAASGLDTAGFQKPVGATLRQIPLTAVQKAAKKTETTEQTIPELMFTLTTISSEEFVRVAEEIKDELSLLGIGITIKTIDAEHLMSDVVVTQDFELLLASNYGATNPDPFFFWHSSQTGKGGFNVAQYQNAEVDKLLEKARAAKTEEEQDVFSRQMQALLVKDVPAVFLYQSMYTFAEPKKIHLNPPPQLRIPSDRFANVEDWYIKTKQTLK</sequence>
<dbReference type="InterPro" id="IPR030678">
    <property type="entry name" value="Peptide/Ni-bd"/>
</dbReference>
<dbReference type="PANTHER" id="PTHR30290:SF9">
    <property type="entry name" value="OLIGOPEPTIDE-BINDING PROTEIN APPA"/>
    <property type="match status" value="1"/>
</dbReference>
<evidence type="ECO:0000256" key="3">
    <source>
        <dbReference type="ARBA" id="ARBA00022729"/>
    </source>
</evidence>
<comment type="caution">
    <text evidence="5">The sequence shown here is derived from an EMBL/GenBank/DDBJ whole genome shotgun (WGS) entry which is preliminary data.</text>
</comment>
<keyword evidence="3" id="KW-0732">Signal</keyword>
<comment type="similarity">
    <text evidence="1">Belongs to the bacterial solute-binding protein 5 family.</text>
</comment>
<organism evidence="5 6">
    <name type="scientific">Candidatus Uhrbacteria bacterium RIFCSPLOWO2_02_FULL_48_18</name>
    <dbReference type="NCBI Taxonomy" id="1802408"/>
    <lineage>
        <taxon>Bacteria</taxon>
        <taxon>Candidatus Uhriibacteriota</taxon>
    </lineage>
</organism>
<dbReference type="GO" id="GO:0043190">
    <property type="term" value="C:ATP-binding cassette (ABC) transporter complex"/>
    <property type="evidence" value="ECO:0007669"/>
    <property type="project" value="InterPro"/>
</dbReference>
<gene>
    <name evidence="5" type="ORF">A3I41_01550</name>
</gene>
<dbReference type="GO" id="GO:1904680">
    <property type="term" value="F:peptide transmembrane transporter activity"/>
    <property type="evidence" value="ECO:0007669"/>
    <property type="project" value="TreeGrafter"/>
</dbReference>
<reference evidence="5 6" key="1">
    <citation type="journal article" date="2016" name="Nat. Commun.">
        <title>Thousands of microbial genomes shed light on interconnected biogeochemical processes in an aquifer system.</title>
        <authorList>
            <person name="Anantharaman K."/>
            <person name="Brown C.T."/>
            <person name="Hug L.A."/>
            <person name="Sharon I."/>
            <person name="Castelle C.J."/>
            <person name="Probst A.J."/>
            <person name="Thomas B.C."/>
            <person name="Singh A."/>
            <person name="Wilkins M.J."/>
            <person name="Karaoz U."/>
            <person name="Brodie E.L."/>
            <person name="Williams K.H."/>
            <person name="Hubbard S.S."/>
            <person name="Banfield J.F."/>
        </authorList>
    </citation>
    <scope>NUCLEOTIDE SEQUENCE [LARGE SCALE GENOMIC DNA]</scope>
</reference>
<dbReference type="EMBL" id="MGEQ01000010">
    <property type="protein sequence ID" value="OGL86231.1"/>
    <property type="molecule type" value="Genomic_DNA"/>
</dbReference>
<evidence type="ECO:0000313" key="5">
    <source>
        <dbReference type="EMBL" id="OGL86231.1"/>
    </source>
</evidence>
<dbReference type="SUPFAM" id="SSF53850">
    <property type="entry name" value="Periplasmic binding protein-like II"/>
    <property type="match status" value="1"/>
</dbReference>
<dbReference type="GO" id="GO:0042597">
    <property type="term" value="C:periplasmic space"/>
    <property type="evidence" value="ECO:0007669"/>
    <property type="project" value="UniProtKB-ARBA"/>
</dbReference>